<accession>A0A0F9IFL0</accession>
<evidence type="ECO:0000313" key="1">
    <source>
        <dbReference type="EMBL" id="KKM26282.1"/>
    </source>
</evidence>
<reference evidence="1" key="1">
    <citation type="journal article" date="2015" name="Nature">
        <title>Complex archaea that bridge the gap between prokaryotes and eukaryotes.</title>
        <authorList>
            <person name="Spang A."/>
            <person name="Saw J.H."/>
            <person name="Jorgensen S.L."/>
            <person name="Zaremba-Niedzwiedzka K."/>
            <person name="Martijn J."/>
            <person name="Lind A.E."/>
            <person name="van Eijk R."/>
            <person name="Schleper C."/>
            <person name="Guy L."/>
            <person name="Ettema T.J."/>
        </authorList>
    </citation>
    <scope>NUCLEOTIDE SEQUENCE</scope>
</reference>
<protein>
    <recommendedName>
        <fullName evidence="2">Restriction alleviation protein, Lar family</fullName>
    </recommendedName>
</protein>
<dbReference type="EMBL" id="LAZR01012545">
    <property type="protein sequence ID" value="KKM26282.1"/>
    <property type="molecule type" value="Genomic_DNA"/>
</dbReference>
<evidence type="ECO:0008006" key="2">
    <source>
        <dbReference type="Google" id="ProtNLM"/>
    </source>
</evidence>
<dbReference type="AlphaFoldDB" id="A0A0F9IFL0"/>
<organism evidence="1">
    <name type="scientific">marine sediment metagenome</name>
    <dbReference type="NCBI Taxonomy" id="412755"/>
    <lineage>
        <taxon>unclassified sequences</taxon>
        <taxon>metagenomes</taxon>
        <taxon>ecological metagenomes</taxon>
    </lineage>
</organism>
<proteinExistence type="predicted"/>
<sequence>MDKLKPCPFCGEQPNFYWNADPSCLPGYNLVCCYVHIFGADEQEAEKAWNTRCQT</sequence>
<name>A0A0F9IFL0_9ZZZZ</name>
<gene>
    <name evidence="1" type="ORF">LCGC14_1586350</name>
</gene>
<comment type="caution">
    <text evidence="1">The sequence shown here is derived from an EMBL/GenBank/DDBJ whole genome shotgun (WGS) entry which is preliminary data.</text>
</comment>